<evidence type="ECO:0000256" key="1">
    <source>
        <dbReference type="ARBA" id="ARBA00007274"/>
    </source>
</evidence>
<comment type="caution">
    <text evidence="2">The sequence shown here is derived from an EMBL/GenBank/DDBJ whole genome shotgun (WGS) entry which is preliminary data.</text>
</comment>
<dbReference type="SUPFAM" id="SSF51161">
    <property type="entry name" value="Trimeric LpxA-like enzymes"/>
    <property type="match status" value="1"/>
</dbReference>
<reference evidence="2" key="1">
    <citation type="submission" date="2021-01" db="EMBL/GenBank/DDBJ databases">
        <title>Paracoccus amoyensis sp. nov., isolated from the surface seawater along the coast of Xiamen Island, China.</title>
        <authorList>
            <person name="Lyu L."/>
        </authorList>
    </citation>
    <scope>NUCLEOTIDE SEQUENCE</scope>
    <source>
        <strain evidence="2">MJ17</strain>
    </source>
</reference>
<gene>
    <name evidence="2" type="ORF">JJJ17_07780</name>
</gene>
<dbReference type="InterPro" id="IPR050179">
    <property type="entry name" value="Trans_hexapeptide_repeat"/>
</dbReference>
<dbReference type="InterPro" id="IPR011004">
    <property type="entry name" value="Trimer_LpxA-like_sf"/>
</dbReference>
<organism evidence="2 3">
    <name type="scientific">Paracoccus caeni</name>
    <dbReference type="NCBI Taxonomy" id="657651"/>
    <lineage>
        <taxon>Bacteria</taxon>
        <taxon>Pseudomonadati</taxon>
        <taxon>Pseudomonadota</taxon>
        <taxon>Alphaproteobacteria</taxon>
        <taxon>Rhodobacterales</taxon>
        <taxon>Paracoccaceae</taxon>
        <taxon>Paracoccus</taxon>
    </lineage>
</organism>
<dbReference type="CDD" id="cd03349">
    <property type="entry name" value="LbH_XAT"/>
    <property type="match status" value="1"/>
</dbReference>
<protein>
    <submittedName>
        <fullName evidence="2">CatB-related O-acetyltransferase</fullName>
    </submittedName>
</protein>
<dbReference type="Gene3D" id="2.160.10.10">
    <property type="entry name" value="Hexapeptide repeat proteins"/>
    <property type="match status" value="1"/>
</dbReference>
<sequence length="186" mass="20804">MAEHPVEMLSSHSMLLGQWNKTWPELFTEFGWSESQTNKGRKTGFAQIQRRSKRVTIGNDVWIGEGCYISRGVKIGDGAVIAARATVVKDVPPYAIVGGTPAQIIRYRFDREVINGLMDIKWWNYGPEIISEADWGNPISCIEHMKFKISSGAKIYSPDYVRVTPQGVVVDCSGSSLSENINDYKT</sequence>
<keyword evidence="3" id="KW-1185">Reference proteome</keyword>
<dbReference type="PANTHER" id="PTHR43300">
    <property type="entry name" value="ACETYLTRANSFERASE"/>
    <property type="match status" value="1"/>
</dbReference>
<dbReference type="Pfam" id="PF00132">
    <property type="entry name" value="Hexapep"/>
    <property type="match status" value="1"/>
</dbReference>
<accession>A0A934VZG6</accession>
<comment type="similarity">
    <text evidence="1">Belongs to the transferase hexapeptide repeat family.</text>
</comment>
<dbReference type="EMBL" id="JAEPRQ010000002">
    <property type="protein sequence ID" value="MBK4215820.1"/>
    <property type="molecule type" value="Genomic_DNA"/>
</dbReference>
<evidence type="ECO:0000313" key="3">
    <source>
        <dbReference type="Proteomes" id="UP000640485"/>
    </source>
</evidence>
<name>A0A934VZG6_9RHOB</name>
<dbReference type="AlphaFoldDB" id="A0A934VZG6"/>
<evidence type="ECO:0000313" key="2">
    <source>
        <dbReference type="EMBL" id="MBK4215820.1"/>
    </source>
</evidence>
<dbReference type="Proteomes" id="UP000640485">
    <property type="component" value="Unassembled WGS sequence"/>
</dbReference>
<dbReference type="PANTHER" id="PTHR43300:SF11">
    <property type="entry name" value="ACETYLTRANSFERASE RV3034C-RELATED"/>
    <property type="match status" value="1"/>
</dbReference>
<proteinExistence type="inferred from homology"/>
<dbReference type="InterPro" id="IPR001451">
    <property type="entry name" value="Hexapep"/>
</dbReference>